<feature type="region of interest" description="Disordered" evidence="17">
    <location>
        <begin position="1"/>
        <end position="31"/>
    </location>
</feature>
<keyword evidence="12 16" id="KW-0443">Lipid metabolism</keyword>
<evidence type="ECO:0000256" key="9">
    <source>
        <dbReference type="ARBA" id="ARBA00022798"/>
    </source>
</evidence>
<evidence type="ECO:0000256" key="10">
    <source>
        <dbReference type="ARBA" id="ARBA00022824"/>
    </source>
</evidence>
<dbReference type="GO" id="GO:0005789">
    <property type="term" value="C:endoplasmic reticulum membrane"/>
    <property type="evidence" value="ECO:0007669"/>
    <property type="project" value="UniProtKB-SubCell"/>
</dbReference>
<evidence type="ECO:0000256" key="13">
    <source>
        <dbReference type="ARBA" id="ARBA00023136"/>
    </source>
</evidence>
<keyword evidence="9" id="KW-0319">Glycerol metabolism</keyword>
<reference evidence="18 19" key="1">
    <citation type="journal article" date="2018" name="New Phytol.">
        <title>Phylogenomics of Endogonaceae and evolution of mycorrhizas within Mucoromycota.</title>
        <authorList>
            <person name="Chang Y."/>
            <person name="Desiro A."/>
            <person name="Na H."/>
            <person name="Sandor L."/>
            <person name="Lipzen A."/>
            <person name="Clum A."/>
            <person name="Barry K."/>
            <person name="Grigoriev I.V."/>
            <person name="Martin F.M."/>
            <person name="Stajich J.E."/>
            <person name="Smith M.E."/>
            <person name="Bonito G."/>
            <person name="Spatafora J.W."/>
        </authorList>
    </citation>
    <scope>NUCLEOTIDE SEQUENCE [LARGE SCALE GENOMIC DNA]</scope>
    <source>
        <strain evidence="18 19">AD002</strain>
    </source>
</reference>
<protein>
    <recommendedName>
        <fullName evidence="5 16">Diacylglycerol O-acyltransferase</fullName>
        <ecNumber evidence="5 16">2.3.1.20</ecNumber>
    </recommendedName>
</protein>
<dbReference type="Proteomes" id="UP000274822">
    <property type="component" value="Unassembled WGS sequence"/>
</dbReference>
<comment type="subcellular location">
    <subcellularLocation>
        <location evidence="1 16">Endoplasmic reticulum membrane</location>
        <topology evidence="1 16">Multi-pass membrane protein</topology>
    </subcellularLocation>
</comment>
<keyword evidence="13 16" id="KW-0472">Membrane</keyword>
<evidence type="ECO:0000256" key="15">
    <source>
        <dbReference type="ARBA" id="ARBA00048109"/>
    </source>
</evidence>
<dbReference type="PANTHER" id="PTHR12317:SF0">
    <property type="entry name" value="ACYLTRANSFERASE"/>
    <property type="match status" value="1"/>
</dbReference>
<evidence type="ECO:0000256" key="1">
    <source>
        <dbReference type="ARBA" id="ARBA00004477"/>
    </source>
</evidence>
<evidence type="ECO:0000256" key="5">
    <source>
        <dbReference type="ARBA" id="ARBA00013244"/>
    </source>
</evidence>
<comment type="pathway">
    <text evidence="3">Lipid metabolism.</text>
</comment>
<dbReference type="CDD" id="cd07987">
    <property type="entry name" value="LPLAT_MGAT-like"/>
    <property type="match status" value="1"/>
</dbReference>
<evidence type="ECO:0000256" key="4">
    <source>
        <dbReference type="ARBA" id="ARBA00005420"/>
    </source>
</evidence>
<feature type="transmembrane region" description="Helical" evidence="16">
    <location>
        <begin position="73"/>
        <end position="91"/>
    </location>
</feature>
<organism evidence="18 19">
    <name type="scientific">Jimgerdemannia flammicorona</name>
    <dbReference type="NCBI Taxonomy" id="994334"/>
    <lineage>
        <taxon>Eukaryota</taxon>
        <taxon>Fungi</taxon>
        <taxon>Fungi incertae sedis</taxon>
        <taxon>Mucoromycota</taxon>
        <taxon>Mucoromycotina</taxon>
        <taxon>Endogonomycetes</taxon>
        <taxon>Endogonales</taxon>
        <taxon>Endogonaceae</taxon>
        <taxon>Jimgerdemannia</taxon>
    </lineage>
</organism>
<dbReference type="UniPathway" id="UPA00282"/>
<keyword evidence="19" id="KW-1185">Reference proteome</keyword>
<evidence type="ECO:0000313" key="18">
    <source>
        <dbReference type="EMBL" id="RUS34772.1"/>
    </source>
</evidence>
<dbReference type="GO" id="GO:0006071">
    <property type="term" value="P:glycerol metabolic process"/>
    <property type="evidence" value="ECO:0007669"/>
    <property type="project" value="UniProtKB-UniRule"/>
</dbReference>
<evidence type="ECO:0000256" key="14">
    <source>
        <dbReference type="ARBA" id="ARBA00023315"/>
    </source>
</evidence>
<sequence>MSETMSETDTLVDPVDSPVSTATTTAIEKPHTDAKRRLGPKMLQLPHMPSIPNVPKVRFVPLRVPRERRLQTLTVFLWAFSVPITLFLFLLSFTNPFFWPFLVAYWLFVLFDIAPENGGRAFDWAKRLGVWKYYADYFPCTLEQESELDPSKNYIFGYHPHGIISMGAFTNFATEATGFSDKFPGIKPRLLTLTSNFNLPLYRDYLMAMGCASVSRTSCENILNKGPGSSIVIVVGGAAESLNARPGTSDLTLRKRLGFIKLAMRNGASLVPVFSFGENDLYEQLQNEKGSNVWKWQKAIQKAMGFTLPLFHGRGMFNYDLGLLPHRRAIHTIAPHLYQYRLTHPTVFVLIVGRPIDLVKTANPTEEEVLAAQKLYIDELQNIYDKYKDVYAKDRKRDMTIIE</sequence>
<dbReference type="PANTHER" id="PTHR12317">
    <property type="entry name" value="DIACYLGLYCEROL O-ACYLTRANSFERASE"/>
    <property type="match status" value="1"/>
</dbReference>
<evidence type="ECO:0000256" key="8">
    <source>
        <dbReference type="ARBA" id="ARBA00022692"/>
    </source>
</evidence>
<evidence type="ECO:0000256" key="17">
    <source>
        <dbReference type="SAM" id="MobiDB-lite"/>
    </source>
</evidence>
<proteinExistence type="inferred from homology"/>
<accession>A0A433QY84</accession>
<keyword evidence="8 16" id="KW-0812">Transmembrane</keyword>
<comment type="caution">
    <text evidence="16">Lacks conserved residue(s) required for the propagation of feature annotation.</text>
</comment>
<evidence type="ECO:0000256" key="2">
    <source>
        <dbReference type="ARBA" id="ARBA00004771"/>
    </source>
</evidence>
<dbReference type="AlphaFoldDB" id="A0A433QY84"/>
<dbReference type="EC" id="2.3.1.20" evidence="5 16"/>
<keyword evidence="7 18" id="KW-0808">Transferase</keyword>
<dbReference type="GO" id="GO:0019432">
    <property type="term" value="P:triglyceride biosynthetic process"/>
    <property type="evidence" value="ECO:0007669"/>
    <property type="project" value="UniProtKB-UniRule"/>
</dbReference>
<name>A0A433QY84_9FUNG</name>
<evidence type="ECO:0000256" key="6">
    <source>
        <dbReference type="ARBA" id="ARBA00022516"/>
    </source>
</evidence>
<evidence type="ECO:0000256" key="7">
    <source>
        <dbReference type="ARBA" id="ARBA00022679"/>
    </source>
</evidence>
<evidence type="ECO:0000256" key="3">
    <source>
        <dbReference type="ARBA" id="ARBA00005189"/>
    </source>
</evidence>
<comment type="caution">
    <text evidence="18">The sequence shown here is derived from an EMBL/GenBank/DDBJ whole genome shotgun (WGS) entry which is preliminary data.</text>
</comment>
<comment type="similarity">
    <text evidence="4 16">Belongs to the diacylglycerol acyltransferase family.</text>
</comment>
<comment type="function">
    <text evidence="16">Catalyzes the terminal and only committed step in triacylglycerol synthesis by using diacylglycerol and fatty acyl CoA as substrates.</text>
</comment>
<gene>
    <name evidence="18" type="ORF">BC938DRAFT_478620</name>
</gene>
<dbReference type="InterPro" id="IPR007130">
    <property type="entry name" value="DAGAT"/>
</dbReference>
<comment type="catalytic activity">
    <reaction evidence="15 16">
        <text>an acyl-CoA + a 1,2-diacyl-sn-glycerol = a triacyl-sn-glycerol + CoA</text>
        <dbReference type="Rhea" id="RHEA:10868"/>
        <dbReference type="ChEBI" id="CHEBI:17815"/>
        <dbReference type="ChEBI" id="CHEBI:57287"/>
        <dbReference type="ChEBI" id="CHEBI:58342"/>
        <dbReference type="ChEBI" id="CHEBI:64615"/>
        <dbReference type="EC" id="2.3.1.20"/>
    </reaction>
</comment>
<evidence type="ECO:0000256" key="11">
    <source>
        <dbReference type="ARBA" id="ARBA00022989"/>
    </source>
</evidence>
<dbReference type="EMBL" id="RBNJ01000337">
    <property type="protein sequence ID" value="RUS34772.1"/>
    <property type="molecule type" value="Genomic_DNA"/>
</dbReference>
<evidence type="ECO:0000313" key="19">
    <source>
        <dbReference type="Proteomes" id="UP000274822"/>
    </source>
</evidence>
<keyword evidence="11 16" id="KW-1133">Transmembrane helix</keyword>
<dbReference type="Pfam" id="PF03982">
    <property type="entry name" value="DAGAT"/>
    <property type="match status" value="1"/>
</dbReference>
<keyword evidence="14 16" id="KW-0012">Acyltransferase</keyword>
<keyword evidence="6 16" id="KW-0444">Lipid biosynthesis</keyword>
<comment type="pathway">
    <text evidence="2 16">Glycerolipid metabolism; triacylglycerol biosynthesis.</text>
</comment>
<dbReference type="GO" id="GO:0004144">
    <property type="term" value="F:diacylglycerol O-acyltransferase activity"/>
    <property type="evidence" value="ECO:0007669"/>
    <property type="project" value="UniProtKB-UniRule"/>
</dbReference>
<keyword evidence="10 16" id="KW-0256">Endoplasmic reticulum</keyword>
<evidence type="ECO:0000256" key="12">
    <source>
        <dbReference type="ARBA" id="ARBA00023098"/>
    </source>
</evidence>
<evidence type="ECO:0000256" key="16">
    <source>
        <dbReference type="RuleBase" id="RU367023"/>
    </source>
</evidence>